<dbReference type="RefSeq" id="WP_204703208.1">
    <property type="nucleotide sequence ID" value="NZ_JAFBDQ010000031.1"/>
</dbReference>
<keyword evidence="2" id="KW-1133">Transmembrane helix</keyword>
<dbReference type="AlphaFoldDB" id="A0A938XVA3"/>
<organism evidence="3 4">
    <name type="scientific">Halanaerobacter jeridensis</name>
    <dbReference type="NCBI Taxonomy" id="706427"/>
    <lineage>
        <taxon>Bacteria</taxon>
        <taxon>Bacillati</taxon>
        <taxon>Bacillota</taxon>
        <taxon>Clostridia</taxon>
        <taxon>Halanaerobiales</taxon>
        <taxon>Halobacteroidaceae</taxon>
        <taxon>Halanaerobacter</taxon>
    </lineage>
</organism>
<reference evidence="3" key="1">
    <citation type="submission" date="2021-01" db="EMBL/GenBank/DDBJ databases">
        <title>Genomic Encyclopedia of Type Strains, Phase IV (KMG-IV): sequencing the most valuable type-strain genomes for metagenomic binning, comparative biology and taxonomic classification.</title>
        <authorList>
            <person name="Goeker M."/>
        </authorList>
    </citation>
    <scope>NUCLEOTIDE SEQUENCE</scope>
    <source>
        <strain evidence="3">DSM 23230</strain>
    </source>
</reference>
<gene>
    <name evidence="3" type="ORF">JOC47_003045</name>
</gene>
<feature type="transmembrane region" description="Helical" evidence="2">
    <location>
        <begin position="132"/>
        <end position="151"/>
    </location>
</feature>
<keyword evidence="1" id="KW-0175">Coiled coil</keyword>
<keyword evidence="2" id="KW-0472">Membrane</keyword>
<evidence type="ECO:0000313" key="3">
    <source>
        <dbReference type="EMBL" id="MBM7558175.1"/>
    </source>
</evidence>
<sequence length="258" mass="31209">MNNKSDFEKYKEEYRDINNNLVIPSYRKFCKELDLPFHFWNELSKEDFDPRISLEESPLHKEAMEIFNIIKPEVVLFKDKIIKYQFTSWDGQFRYNSWSVSQYLEKTSDELFYLKKLEESLEKDLEKNDSQVDMLIFIISLLLFVLNISIFYRFINFEWLVTIAVFISVITYHFIKSQINIDININSDIPERIIDDDRLDDIKNRIMNLRKKINKISDKNKKSENKDIDSENLYNESDDIEDIIYIVRKELYKLAKEK</sequence>
<keyword evidence="4" id="KW-1185">Reference proteome</keyword>
<evidence type="ECO:0000313" key="4">
    <source>
        <dbReference type="Proteomes" id="UP000774000"/>
    </source>
</evidence>
<accession>A0A938XVA3</accession>
<keyword evidence="2" id="KW-0812">Transmembrane</keyword>
<evidence type="ECO:0000256" key="1">
    <source>
        <dbReference type="SAM" id="Coils"/>
    </source>
</evidence>
<feature type="coiled-coil region" evidence="1">
    <location>
        <begin position="199"/>
        <end position="226"/>
    </location>
</feature>
<feature type="transmembrane region" description="Helical" evidence="2">
    <location>
        <begin position="157"/>
        <end position="175"/>
    </location>
</feature>
<name>A0A938XVA3_9FIRM</name>
<proteinExistence type="predicted"/>
<dbReference type="Proteomes" id="UP000774000">
    <property type="component" value="Unassembled WGS sequence"/>
</dbReference>
<comment type="caution">
    <text evidence="3">The sequence shown here is derived from an EMBL/GenBank/DDBJ whole genome shotgun (WGS) entry which is preliminary data.</text>
</comment>
<protein>
    <submittedName>
        <fullName evidence="3">Uncharacterized protein</fullName>
    </submittedName>
</protein>
<dbReference type="EMBL" id="JAFBDQ010000031">
    <property type="protein sequence ID" value="MBM7558175.1"/>
    <property type="molecule type" value="Genomic_DNA"/>
</dbReference>
<evidence type="ECO:0000256" key="2">
    <source>
        <dbReference type="SAM" id="Phobius"/>
    </source>
</evidence>